<dbReference type="CDD" id="cd01066">
    <property type="entry name" value="APP_MetAP"/>
    <property type="match status" value="1"/>
</dbReference>
<organism evidence="3 4">
    <name type="scientific">Venturia nashicola</name>
    <dbReference type="NCBI Taxonomy" id="86259"/>
    <lineage>
        <taxon>Eukaryota</taxon>
        <taxon>Fungi</taxon>
        <taxon>Dikarya</taxon>
        <taxon>Ascomycota</taxon>
        <taxon>Pezizomycotina</taxon>
        <taxon>Dothideomycetes</taxon>
        <taxon>Pleosporomycetidae</taxon>
        <taxon>Venturiales</taxon>
        <taxon>Venturiaceae</taxon>
        <taxon>Venturia</taxon>
    </lineage>
</organism>
<reference evidence="3 4" key="1">
    <citation type="submission" date="2019-04" db="EMBL/GenBank/DDBJ databases">
        <title>High contiguity whole genome sequence and gene annotation resource for two Venturia nashicola isolates.</title>
        <authorList>
            <person name="Prokchorchik M."/>
            <person name="Won K."/>
            <person name="Lee Y."/>
            <person name="Choi E.D."/>
            <person name="Segonzac C."/>
            <person name="Sohn K.H."/>
        </authorList>
    </citation>
    <scope>NUCLEOTIDE SEQUENCE [LARGE SCALE GENOMIC DNA]</scope>
    <source>
        <strain evidence="3 4">PRI2</strain>
    </source>
</reference>
<evidence type="ECO:0000259" key="2">
    <source>
        <dbReference type="Pfam" id="PF00557"/>
    </source>
</evidence>
<keyword evidence="4" id="KW-1185">Reference proteome</keyword>
<comment type="caution">
    <text evidence="3">The sequence shown here is derived from an EMBL/GenBank/DDBJ whole genome shotgun (WGS) entry which is preliminary data.</text>
</comment>
<dbReference type="Pfam" id="PF00557">
    <property type="entry name" value="Peptidase_M24"/>
    <property type="match status" value="1"/>
</dbReference>
<sequence length="440" mass="49968">MLLTFSHILLFLGSIVAFQPSPSYQPLPSLREQADLVRGWKQERISKIPSILQKYNVDAWLMSQKEYAEDTVFWSLKSPLQFSARRRTVTLYLANATHGPSSYTWIDNTAKVWSDLVSVLEKESPNRIAINGDTDLAFSSGLHAGEAKRIESEIGKHWASKFVVVPMLGVEVVGTMPKGQLKHYKLMMESAWAIIKEGFSERVIVPGKTTTEDVEWWLRDKIQQQNYTTWFHPSVEVVVPTNEDGTTPPGSGPSATIEYGDMLHVDFGVTAMGLNTDTQHLAYVLPPGETEVPKSFRDGLKKANRLQDISKANMKIGKTGNDILKVSLAKMREEQFEGKIYNHAIGDWGHSAGTVIGMTNLQEKVPALGDIPLLKNTYYSVELYAEHFVPERNATLNFYLEEDVYWDEETEDWKWVYGRQEDFHLIRTSQKPTLYIQTEM</sequence>
<dbReference type="AlphaFoldDB" id="A0A4Z1PT41"/>
<dbReference type="SUPFAM" id="SSF55920">
    <property type="entry name" value="Creatinase/aminopeptidase"/>
    <property type="match status" value="1"/>
</dbReference>
<feature type="chain" id="PRO_5021304953" evidence="1">
    <location>
        <begin position="18"/>
        <end position="440"/>
    </location>
</feature>
<protein>
    <submittedName>
        <fullName evidence="3">Putative lipo protein</fullName>
    </submittedName>
</protein>
<feature type="domain" description="Peptidase M24" evidence="2">
    <location>
        <begin position="189"/>
        <end position="382"/>
    </location>
</feature>
<name>A0A4Z1PT41_9PEZI</name>
<evidence type="ECO:0000256" key="1">
    <source>
        <dbReference type="SAM" id="SignalP"/>
    </source>
</evidence>
<dbReference type="STRING" id="86259.A0A4Z1PT41"/>
<evidence type="ECO:0000313" key="3">
    <source>
        <dbReference type="EMBL" id="TID27468.1"/>
    </source>
</evidence>
<dbReference type="Proteomes" id="UP000298493">
    <property type="component" value="Unassembled WGS sequence"/>
</dbReference>
<dbReference type="EMBL" id="SNSC02000001">
    <property type="protein sequence ID" value="TID27468.1"/>
    <property type="molecule type" value="Genomic_DNA"/>
</dbReference>
<evidence type="ECO:0000313" key="4">
    <source>
        <dbReference type="Proteomes" id="UP000298493"/>
    </source>
</evidence>
<dbReference type="Gene3D" id="3.90.230.10">
    <property type="entry name" value="Creatinase/methionine aminopeptidase superfamily"/>
    <property type="match status" value="1"/>
</dbReference>
<accession>A0A4Z1PT41</accession>
<feature type="signal peptide" evidence="1">
    <location>
        <begin position="1"/>
        <end position="17"/>
    </location>
</feature>
<keyword evidence="1" id="KW-0732">Signal</keyword>
<proteinExistence type="predicted"/>
<dbReference type="InterPro" id="IPR036005">
    <property type="entry name" value="Creatinase/aminopeptidase-like"/>
</dbReference>
<dbReference type="InterPro" id="IPR000994">
    <property type="entry name" value="Pept_M24"/>
</dbReference>
<gene>
    <name evidence="3" type="ORF">E6O75_ATG00235</name>
</gene>